<feature type="binding site" evidence="13">
    <location>
        <position position="289"/>
    </location>
    <ligand>
        <name>[3Fe-4S] cluster</name>
        <dbReference type="ChEBI" id="CHEBI:21137"/>
    </ligand>
</feature>
<feature type="binding site" evidence="13">
    <location>
        <position position="55"/>
    </location>
    <ligand>
        <name>[4Fe-4S] cluster</name>
        <dbReference type="ChEBI" id="CHEBI:49883"/>
        <label>1</label>
    </ligand>
</feature>
<dbReference type="GO" id="GO:0030313">
    <property type="term" value="C:cell envelope"/>
    <property type="evidence" value="ECO:0007669"/>
    <property type="project" value="UniProtKB-SubCell"/>
</dbReference>
<feature type="binding site" evidence="13">
    <location>
        <position position="252"/>
    </location>
    <ligand>
        <name>[4Fe-4S] cluster</name>
        <dbReference type="ChEBI" id="CHEBI:49883"/>
        <label>2</label>
    </ligand>
</feature>
<feature type="domain" description="Cytochrome-c3 hydrogenase C-terminal" evidence="15">
    <location>
        <begin position="219"/>
        <end position="297"/>
    </location>
</feature>
<feature type="binding site" evidence="13">
    <location>
        <position position="224"/>
    </location>
    <ligand>
        <name>[4Fe-4S] cluster</name>
        <dbReference type="ChEBI" id="CHEBI:49883"/>
        <label>2</label>
    </ligand>
</feature>
<evidence type="ECO:0000256" key="10">
    <source>
        <dbReference type="ARBA" id="ARBA00023004"/>
    </source>
</evidence>
<dbReference type="Gene3D" id="4.10.480.10">
    <property type="entry name" value="Cytochrome-c3 hydrogenase, C-terminal domain"/>
    <property type="match status" value="1"/>
</dbReference>
<sequence length="363" mass="39863">MFSLQSGGLSRRSFLKFSVSAASIMGLPYASGVKMAKAAEHKNRPPVIWLHFQECTGCSESILRSTHPDVDSLLFEMISLEYHETLMPGSGIQAEEILHQALEKYKGEYLLVIEGSIPSDDNGFCKIGGKEAYSMLKDASKYAAAVISIGSCSSFGGIPAVIPELTNARSVEELIKDKPVVNIPGCPPNPYNFLSTILYLLSFEKLPKLDDKKRPLFAYGRVIHEHCERRPHFDSGRFAEEYGDKGHRLGYCLYKLGCKGPATFANCSVQRFNDVGVWPVSIGHPCIGCTEKDILFKREISDHIRIHNQTPPNFYPSVAPKKKDKPVDLRAVAAVSGLAGVALGAGAVMIKKLPDEGDDNEEK</sequence>
<dbReference type="GO" id="GO:0008901">
    <property type="term" value="F:ferredoxin hydrogenase activity"/>
    <property type="evidence" value="ECO:0007669"/>
    <property type="project" value="InterPro"/>
</dbReference>
<evidence type="ECO:0000256" key="9">
    <source>
        <dbReference type="ARBA" id="ARBA00023002"/>
    </source>
</evidence>
<protein>
    <submittedName>
        <fullName evidence="16">Hydrogenase small subunit</fullName>
    </submittedName>
</protein>
<comment type="cofactor">
    <cofactor evidence="1">
        <name>[3Fe-4S] cluster</name>
        <dbReference type="ChEBI" id="CHEBI:21137"/>
    </cofactor>
</comment>
<dbReference type="PIRSF" id="PIRSF000310">
    <property type="entry name" value="NiFe_hyd_ssu"/>
    <property type="match status" value="1"/>
</dbReference>
<evidence type="ECO:0000259" key="14">
    <source>
        <dbReference type="Pfam" id="PF01058"/>
    </source>
</evidence>
<dbReference type="PANTHER" id="PTHR30013">
    <property type="entry name" value="NIFE / NIFESE HYDROGENASE SMALL SUBUNIT FAMILY MEMBER"/>
    <property type="match status" value="1"/>
</dbReference>
<dbReference type="InterPro" id="IPR006137">
    <property type="entry name" value="NADH_UbQ_OxRdtase-like_20kDa"/>
</dbReference>
<dbReference type="GO" id="GO:0009061">
    <property type="term" value="P:anaerobic respiration"/>
    <property type="evidence" value="ECO:0007669"/>
    <property type="project" value="TreeGrafter"/>
</dbReference>
<dbReference type="Pfam" id="PF14720">
    <property type="entry name" value="NiFe_hyd_SSU_C"/>
    <property type="match status" value="1"/>
</dbReference>
<keyword evidence="6 13" id="KW-0004">4Fe-4S</keyword>
<evidence type="ECO:0000256" key="4">
    <source>
        <dbReference type="ARBA" id="ARBA00006605"/>
    </source>
</evidence>
<keyword evidence="9" id="KW-0560">Oxidoreductase</keyword>
<feature type="binding site" evidence="13">
    <location>
        <position position="286"/>
    </location>
    <ligand>
        <name>[3Fe-4S] cluster</name>
        <dbReference type="ChEBI" id="CHEBI:21137"/>
    </ligand>
</feature>
<dbReference type="PROSITE" id="PS51318">
    <property type="entry name" value="TAT"/>
    <property type="match status" value="1"/>
</dbReference>
<proteinExistence type="inferred from homology"/>
<feature type="binding site" evidence="13">
    <location>
        <position position="152"/>
    </location>
    <ligand>
        <name>[4Fe-4S] cluster</name>
        <dbReference type="ChEBI" id="CHEBI:49883"/>
        <label>1</label>
    </ligand>
</feature>
<dbReference type="AlphaFoldDB" id="A0A5D0ML76"/>
<dbReference type="GO" id="GO:0051538">
    <property type="term" value="F:3 iron, 4 sulfur cluster binding"/>
    <property type="evidence" value="ECO:0007669"/>
    <property type="project" value="UniProtKB-KW"/>
</dbReference>
<feature type="binding site" evidence="13">
    <location>
        <position position="186"/>
    </location>
    <ligand>
        <name>[4Fe-4S] cluster</name>
        <dbReference type="ChEBI" id="CHEBI:49883"/>
        <label>1</label>
    </ligand>
</feature>
<feature type="binding site" evidence="13">
    <location>
        <position position="258"/>
    </location>
    <ligand>
        <name>[4Fe-4S] cluster</name>
        <dbReference type="ChEBI" id="CHEBI:49883"/>
        <label>2</label>
    </ligand>
</feature>
<dbReference type="GO" id="GO:0009055">
    <property type="term" value="F:electron transfer activity"/>
    <property type="evidence" value="ECO:0007669"/>
    <property type="project" value="TreeGrafter"/>
</dbReference>
<evidence type="ECO:0000256" key="13">
    <source>
        <dbReference type="PIRSR" id="PIRSR000310-1"/>
    </source>
</evidence>
<dbReference type="Proteomes" id="UP000323337">
    <property type="component" value="Unassembled WGS sequence"/>
</dbReference>
<comment type="subunit">
    <text evidence="5">Heterodimer of a large and a small subunit.</text>
</comment>
<evidence type="ECO:0000259" key="15">
    <source>
        <dbReference type="Pfam" id="PF14720"/>
    </source>
</evidence>
<dbReference type="PANTHER" id="PTHR30013:SF7">
    <property type="entry name" value="HYDROGENASE-2 SMALL CHAIN"/>
    <property type="match status" value="1"/>
</dbReference>
<evidence type="ECO:0000256" key="12">
    <source>
        <dbReference type="ARBA" id="ARBA00023291"/>
    </source>
</evidence>
<evidence type="ECO:0000256" key="8">
    <source>
        <dbReference type="ARBA" id="ARBA00022729"/>
    </source>
</evidence>
<evidence type="ECO:0000313" key="16">
    <source>
        <dbReference type="EMBL" id="TYB32675.1"/>
    </source>
</evidence>
<comment type="caution">
    <text evidence="16">The sequence shown here is derived from an EMBL/GenBank/DDBJ whole genome shotgun (WGS) entry which is preliminary data.</text>
</comment>
<evidence type="ECO:0000256" key="3">
    <source>
        <dbReference type="ARBA" id="ARBA00004196"/>
    </source>
</evidence>
<dbReference type="GO" id="GO:0051539">
    <property type="term" value="F:4 iron, 4 sulfur cluster binding"/>
    <property type="evidence" value="ECO:0007669"/>
    <property type="project" value="UniProtKB-KW"/>
</dbReference>
<dbReference type="InterPro" id="IPR027394">
    <property type="entry name" value="Cytochrome-c3_hydrogenase_C"/>
</dbReference>
<dbReference type="InterPro" id="IPR001821">
    <property type="entry name" value="NiFe_hydrogenase_ssu"/>
</dbReference>
<dbReference type="SUPFAM" id="SSF56770">
    <property type="entry name" value="HydA/Nqo6-like"/>
    <property type="match status" value="1"/>
</dbReference>
<evidence type="ECO:0000256" key="6">
    <source>
        <dbReference type="ARBA" id="ARBA00022485"/>
    </source>
</evidence>
<dbReference type="NCBIfam" id="TIGR00391">
    <property type="entry name" value="hydA"/>
    <property type="match status" value="1"/>
</dbReference>
<feature type="binding site" evidence="13">
    <location>
        <position position="58"/>
    </location>
    <ligand>
        <name>[4Fe-4S] cluster</name>
        <dbReference type="ChEBI" id="CHEBI:49883"/>
        <label>1</label>
    </ligand>
</feature>
<dbReference type="Gene3D" id="3.40.50.700">
    <property type="entry name" value="NADH:ubiquinone oxidoreductase-like, 20kDa subunit"/>
    <property type="match status" value="1"/>
</dbReference>
<dbReference type="Pfam" id="PF01058">
    <property type="entry name" value="Oxidored_q6"/>
    <property type="match status" value="1"/>
</dbReference>
<feature type="domain" description="NADH:ubiquinone oxidoreductase-like 20kDa subunit" evidence="14">
    <location>
        <begin position="55"/>
        <end position="200"/>
    </location>
</feature>
<comment type="subcellular location">
    <subcellularLocation>
        <location evidence="3">Cell envelope</location>
    </subcellularLocation>
</comment>
<gene>
    <name evidence="16" type="ORF">FXF49_10320</name>
</gene>
<accession>A0A5D0ML76</accession>
<keyword evidence="11 13" id="KW-0411">Iron-sulfur</keyword>
<feature type="binding site" evidence="13">
    <location>
        <position position="227"/>
    </location>
    <ligand>
        <name>[4Fe-4S] cluster</name>
        <dbReference type="ChEBI" id="CHEBI:49883"/>
        <label>2</label>
    </ligand>
</feature>
<name>A0A5D0ML76_FLESI</name>
<comment type="cofactor">
    <cofactor evidence="2">
        <name>[4Fe-4S] cluster</name>
        <dbReference type="ChEBI" id="CHEBI:49883"/>
    </cofactor>
</comment>
<dbReference type="GO" id="GO:0009375">
    <property type="term" value="C:ferredoxin hydrogenase complex"/>
    <property type="evidence" value="ECO:0007669"/>
    <property type="project" value="InterPro"/>
</dbReference>
<dbReference type="GO" id="GO:0016020">
    <property type="term" value="C:membrane"/>
    <property type="evidence" value="ECO:0007669"/>
    <property type="project" value="TreeGrafter"/>
</dbReference>
<evidence type="ECO:0000256" key="7">
    <source>
        <dbReference type="ARBA" id="ARBA00022723"/>
    </source>
</evidence>
<feature type="binding site" evidence="13">
    <location>
        <position position="267"/>
    </location>
    <ligand>
        <name>[3Fe-4S] cluster</name>
        <dbReference type="ChEBI" id="CHEBI:21137"/>
    </ligand>
</feature>
<reference evidence="16 17" key="1">
    <citation type="submission" date="2019-08" db="EMBL/GenBank/DDBJ databases">
        <title>Genomic characterization of a novel candidate phylum (ARYD3) from a high temperature, high salinity tertiary oil reservoir in north central Oklahoma, USA.</title>
        <authorList>
            <person name="Youssef N.H."/>
            <person name="Yadav A."/>
            <person name="Elshahed M.S."/>
        </authorList>
    </citation>
    <scope>NUCLEOTIDE SEQUENCE [LARGE SCALE GENOMIC DNA]</scope>
    <source>
        <strain evidence="16">ARYD1</strain>
    </source>
</reference>
<organism evidence="16 17">
    <name type="scientific">Flexistipes sinusarabici</name>
    <dbReference type="NCBI Taxonomy" id="2352"/>
    <lineage>
        <taxon>Bacteria</taxon>
        <taxon>Pseudomonadati</taxon>
        <taxon>Deferribacterota</taxon>
        <taxon>Deferribacteres</taxon>
        <taxon>Deferribacterales</taxon>
        <taxon>Flexistipitaceae</taxon>
        <taxon>Flexistipes</taxon>
    </lineage>
</organism>
<dbReference type="GO" id="GO:0044569">
    <property type="term" value="C:[Ni-Fe] hydrogenase complex"/>
    <property type="evidence" value="ECO:0007669"/>
    <property type="project" value="TreeGrafter"/>
</dbReference>
<comment type="similarity">
    <text evidence="4">Belongs to the [NiFe]/[NiFeSe] hydrogenase small subunit family.</text>
</comment>
<keyword evidence="10 13" id="KW-0408">Iron</keyword>
<dbReference type="GO" id="GO:0046872">
    <property type="term" value="F:metal ion binding"/>
    <property type="evidence" value="ECO:0007669"/>
    <property type="project" value="UniProtKB-KW"/>
</dbReference>
<keyword evidence="8" id="KW-0732">Signal</keyword>
<evidence type="ECO:0000313" key="17">
    <source>
        <dbReference type="Proteomes" id="UP000323337"/>
    </source>
</evidence>
<keyword evidence="7 13" id="KW-0479">Metal-binding</keyword>
<evidence type="ECO:0000256" key="11">
    <source>
        <dbReference type="ARBA" id="ARBA00023014"/>
    </source>
</evidence>
<dbReference type="InterPro" id="IPR037148">
    <property type="entry name" value="NiFe-Hase_small_C_sf"/>
</dbReference>
<dbReference type="PRINTS" id="PR00614">
    <property type="entry name" value="NIHGNASESMLL"/>
</dbReference>
<dbReference type="InterPro" id="IPR037024">
    <property type="entry name" value="NiFe_Hase_small_N_sf"/>
</dbReference>
<evidence type="ECO:0000256" key="2">
    <source>
        <dbReference type="ARBA" id="ARBA00001966"/>
    </source>
</evidence>
<evidence type="ECO:0000256" key="5">
    <source>
        <dbReference type="ARBA" id="ARBA00011771"/>
    </source>
</evidence>
<dbReference type="InterPro" id="IPR006311">
    <property type="entry name" value="TAT_signal"/>
</dbReference>
<dbReference type="EMBL" id="VSIV01000290">
    <property type="protein sequence ID" value="TYB32675.1"/>
    <property type="molecule type" value="Genomic_DNA"/>
</dbReference>
<evidence type="ECO:0000256" key="1">
    <source>
        <dbReference type="ARBA" id="ARBA00001927"/>
    </source>
</evidence>
<keyword evidence="12 13" id="KW-0003">3Fe-4S</keyword>